<feature type="compositionally biased region" description="Basic and acidic residues" evidence="1">
    <location>
        <begin position="11"/>
        <end position="20"/>
    </location>
</feature>
<feature type="region of interest" description="Disordered" evidence="1">
    <location>
        <begin position="1"/>
        <end position="56"/>
    </location>
</feature>
<reference evidence="2" key="1">
    <citation type="submission" date="2018-05" db="EMBL/GenBank/DDBJ databases">
        <authorList>
            <person name="Lanie J.A."/>
            <person name="Ng W.-L."/>
            <person name="Kazmierczak K.M."/>
            <person name="Andrzejewski T.M."/>
            <person name="Davidsen T.M."/>
            <person name="Wayne K.J."/>
            <person name="Tettelin H."/>
            <person name="Glass J.I."/>
            <person name="Rusch D."/>
            <person name="Podicherti R."/>
            <person name="Tsui H.-C.T."/>
            <person name="Winkler M.E."/>
        </authorList>
    </citation>
    <scope>NUCLEOTIDE SEQUENCE</scope>
</reference>
<dbReference type="EMBL" id="UINC01116138">
    <property type="protein sequence ID" value="SVC87667.1"/>
    <property type="molecule type" value="Genomic_DNA"/>
</dbReference>
<gene>
    <name evidence="2" type="ORF">METZ01_LOCUS340521</name>
</gene>
<name>A0A382QRS8_9ZZZZ</name>
<evidence type="ECO:0000313" key="2">
    <source>
        <dbReference type="EMBL" id="SVC87667.1"/>
    </source>
</evidence>
<sequence length="169" mass="17863">MPAHHFPCRVKATERLERRGGRASTSGADNDRGRRATGGGYEPHKAGKNAIQSPTGGPRLMGQVIGSLFTAPGLPPVFRLRSAVGDVPGTASGQVYRYNEEELGWVCDGRPDLIIYKWGLQDLLAEGSAVEQETNGEAPSASLQAGVEPNNSTPHCGGRITSGCVRPNV</sequence>
<dbReference type="AlphaFoldDB" id="A0A382QRS8"/>
<feature type="region of interest" description="Disordered" evidence="1">
    <location>
        <begin position="131"/>
        <end position="154"/>
    </location>
</feature>
<proteinExistence type="predicted"/>
<evidence type="ECO:0000256" key="1">
    <source>
        <dbReference type="SAM" id="MobiDB-lite"/>
    </source>
</evidence>
<accession>A0A382QRS8</accession>
<organism evidence="2">
    <name type="scientific">marine metagenome</name>
    <dbReference type="NCBI Taxonomy" id="408172"/>
    <lineage>
        <taxon>unclassified sequences</taxon>
        <taxon>metagenomes</taxon>
        <taxon>ecological metagenomes</taxon>
    </lineage>
</organism>
<protein>
    <submittedName>
        <fullName evidence="2">Uncharacterized protein</fullName>
    </submittedName>
</protein>